<dbReference type="GO" id="GO:0003677">
    <property type="term" value="F:DNA binding"/>
    <property type="evidence" value="ECO:0007669"/>
    <property type="project" value="UniProtKB-KW"/>
</dbReference>
<reference evidence="12 13" key="1">
    <citation type="journal article" date="2020" name="Nat. Food">
        <title>A phased Vanilla planifolia genome enables genetic improvement of flavour and production.</title>
        <authorList>
            <person name="Hasing T."/>
            <person name="Tang H."/>
            <person name="Brym M."/>
            <person name="Khazi F."/>
            <person name="Huang T."/>
            <person name="Chambers A.H."/>
        </authorList>
    </citation>
    <scope>NUCLEOTIDE SEQUENCE [LARGE SCALE GENOMIC DNA]</scope>
    <source>
        <tissue evidence="10">Leaf</tissue>
    </source>
</reference>
<dbReference type="SUPFAM" id="SSF57959">
    <property type="entry name" value="Leucine zipper domain"/>
    <property type="match status" value="1"/>
</dbReference>
<comment type="caution">
    <text evidence="10">The sequence shown here is derived from an EMBL/GenBank/DDBJ whole genome shotgun (WGS) entry which is preliminary data.</text>
</comment>
<dbReference type="Proteomes" id="UP000636800">
    <property type="component" value="Chromosome 1"/>
</dbReference>
<dbReference type="InterPro" id="IPR046347">
    <property type="entry name" value="bZIP_sf"/>
</dbReference>
<comment type="subcellular location">
    <subcellularLocation>
        <location evidence="1">Nucleus</location>
    </subcellularLocation>
</comment>
<dbReference type="PROSITE" id="PS50217">
    <property type="entry name" value="BZIP"/>
    <property type="match status" value="1"/>
</dbReference>
<keyword evidence="7" id="KW-0175">Coiled coil</keyword>
<evidence type="ECO:0000256" key="8">
    <source>
        <dbReference type="SAM" id="MobiDB-lite"/>
    </source>
</evidence>
<sequence length="282" mass="31395">MGIQTMGLGGSGNGSEAGNQNQIHSSAKQGYTFSLTLNGVQNHVGKSLHDVNLDELVENVFPQEFDVNSSANGGKTIGYHGSRAGFQSQGSINNASITVDELWRKILHQNAEHRGRALGEMTLEDFLKKAGVIPCGSEKRSNVGTQSFREGSLWLQQYEQMVHQQAQQSQMSAYVSSRPVSIGTGSGSASGQPNSWRKRGATEEMLERKVARRQKRMIKNRESAARSRARKQAYTNELENKILLLEEENEQLRKQKELDVYLRSTHLPEPKNQLCRSFSSPF</sequence>
<dbReference type="GO" id="GO:0005634">
    <property type="term" value="C:nucleus"/>
    <property type="evidence" value="ECO:0007669"/>
    <property type="project" value="UniProtKB-SubCell"/>
</dbReference>
<dbReference type="PROSITE" id="PS00036">
    <property type="entry name" value="BZIP_BASIC"/>
    <property type="match status" value="1"/>
</dbReference>
<dbReference type="GO" id="GO:0003700">
    <property type="term" value="F:DNA-binding transcription factor activity"/>
    <property type="evidence" value="ECO:0007669"/>
    <property type="project" value="InterPro"/>
</dbReference>
<dbReference type="Proteomes" id="UP000639772">
    <property type="component" value="Chromosome 1"/>
</dbReference>
<evidence type="ECO:0000256" key="6">
    <source>
        <dbReference type="ARBA" id="ARBA00023242"/>
    </source>
</evidence>
<keyword evidence="4" id="KW-0238">DNA-binding</keyword>
<evidence type="ECO:0000256" key="3">
    <source>
        <dbReference type="ARBA" id="ARBA00023015"/>
    </source>
</evidence>
<evidence type="ECO:0000256" key="2">
    <source>
        <dbReference type="ARBA" id="ARBA00022682"/>
    </source>
</evidence>
<dbReference type="EMBL" id="JADCNM010000001">
    <property type="protein sequence ID" value="KAG0500540.1"/>
    <property type="molecule type" value="Genomic_DNA"/>
</dbReference>
<dbReference type="FunFam" id="1.20.5.170:FF:000036">
    <property type="entry name" value="ABSCISIC ACID-INSENSITIVE 5-like protein 2"/>
    <property type="match status" value="1"/>
</dbReference>
<dbReference type="PANTHER" id="PTHR22952">
    <property type="entry name" value="CAMP-RESPONSE ELEMENT BINDING PROTEIN-RELATED"/>
    <property type="match status" value="1"/>
</dbReference>
<dbReference type="SMART" id="SM00338">
    <property type="entry name" value="BRLZ"/>
    <property type="match status" value="1"/>
</dbReference>
<evidence type="ECO:0000259" key="9">
    <source>
        <dbReference type="PROSITE" id="PS50217"/>
    </source>
</evidence>
<name>A0A835VG73_VANPL</name>
<dbReference type="InterPro" id="IPR004827">
    <property type="entry name" value="bZIP"/>
</dbReference>
<dbReference type="GO" id="GO:0009738">
    <property type="term" value="P:abscisic acid-activated signaling pathway"/>
    <property type="evidence" value="ECO:0007669"/>
    <property type="project" value="UniProtKB-KW"/>
</dbReference>
<dbReference type="Gene3D" id="1.20.5.170">
    <property type="match status" value="1"/>
</dbReference>
<feature type="coiled-coil region" evidence="7">
    <location>
        <begin position="231"/>
        <end position="258"/>
    </location>
</feature>
<dbReference type="CDD" id="cd14707">
    <property type="entry name" value="bZIP_plant_BZIP46"/>
    <property type="match status" value="1"/>
</dbReference>
<gene>
    <name evidence="11" type="ORF">HPP92_000612</name>
    <name evidence="10" type="ORF">HPP92_000689</name>
</gene>
<feature type="domain" description="BZIP" evidence="9">
    <location>
        <begin position="210"/>
        <end position="255"/>
    </location>
</feature>
<protein>
    <recommendedName>
        <fullName evidence="9">BZIP domain-containing protein</fullName>
    </recommendedName>
</protein>
<keyword evidence="5" id="KW-0804">Transcription</keyword>
<keyword evidence="3" id="KW-0805">Transcription regulation</keyword>
<evidence type="ECO:0000256" key="5">
    <source>
        <dbReference type="ARBA" id="ARBA00023163"/>
    </source>
</evidence>
<dbReference type="Pfam" id="PF00170">
    <property type="entry name" value="bZIP_1"/>
    <property type="match status" value="1"/>
</dbReference>
<evidence type="ECO:0000313" key="11">
    <source>
        <dbReference type="EMBL" id="KAG0500540.1"/>
    </source>
</evidence>
<proteinExistence type="predicted"/>
<keyword evidence="2" id="KW-0938">Abscisic acid signaling pathway</keyword>
<feature type="region of interest" description="Disordered" evidence="8">
    <location>
        <begin position="1"/>
        <end position="21"/>
    </location>
</feature>
<evidence type="ECO:0000313" key="13">
    <source>
        <dbReference type="Proteomes" id="UP000639772"/>
    </source>
</evidence>
<evidence type="ECO:0000256" key="4">
    <source>
        <dbReference type="ARBA" id="ARBA00023125"/>
    </source>
</evidence>
<feature type="region of interest" description="Disordered" evidence="8">
    <location>
        <begin position="178"/>
        <end position="200"/>
    </location>
</feature>
<keyword evidence="6" id="KW-0539">Nucleus</keyword>
<evidence type="ECO:0000313" key="10">
    <source>
        <dbReference type="EMBL" id="KAG0495998.1"/>
    </source>
</evidence>
<dbReference type="EMBL" id="JADCNL010000001">
    <property type="protein sequence ID" value="KAG0495998.1"/>
    <property type="molecule type" value="Genomic_DNA"/>
</dbReference>
<accession>A0A835VG73</accession>
<evidence type="ECO:0000256" key="7">
    <source>
        <dbReference type="SAM" id="Coils"/>
    </source>
</evidence>
<organism evidence="10 12">
    <name type="scientific">Vanilla planifolia</name>
    <name type="common">Vanilla</name>
    <dbReference type="NCBI Taxonomy" id="51239"/>
    <lineage>
        <taxon>Eukaryota</taxon>
        <taxon>Viridiplantae</taxon>
        <taxon>Streptophyta</taxon>
        <taxon>Embryophyta</taxon>
        <taxon>Tracheophyta</taxon>
        <taxon>Spermatophyta</taxon>
        <taxon>Magnoliopsida</taxon>
        <taxon>Liliopsida</taxon>
        <taxon>Asparagales</taxon>
        <taxon>Orchidaceae</taxon>
        <taxon>Vanilloideae</taxon>
        <taxon>Vanilleae</taxon>
        <taxon>Vanilla</taxon>
    </lineage>
</organism>
<evidence type="ECO:0000256" key="1">
    <source>
        <dbReference type="ARBA" id="ARBA00004123"/>
    </source>
</evidence>
<dbReference type="GO" id="GO:0045893">
    <property type="term" value="P:positive regulation of DNA-templated transcription"/>
    <property type="evidence" value="ECO:0007669"/>
    <property type="project" value="InterPro"/>
</dbReference>
<dbReference type="PANTHER" id="PTHR22952:SF385">
    <property type="entry name" value="ABSCISIC ACID-INSENSITIVE 5-LIKE PROTEIN 2"/>
    <property type="match status" value="1"/>
</dbReference>
<evidence type="ECO:0000313" key="12">
    <source>
        <dbReference type="Proteomes" id="UP000636800"/>
    </source>
</evidence>
<dbReference type="InterPro" id="IPR043452">
    <property type="entry name" value="BZIP46-like"/>
</dbReference>
<keyword evidence="12" id="KW-1185">Reference proteome</keyword>
<dbReference type="AlphaFoldDB" id="A0A835VG73"/>
<dbReference type="OrthoDB" id="644067at2759"/>